<keyword evidence="1" id="KW-0812">Transmembrane</keyword>
<dbReference type="AlphaFoldDB" id="A0A1S2VQ65"/>
<comment type="caution">
    <text evidence="3">The sequence shown here is derived from an EMBL/GenBank/DDBJ whole genome shotgun (WGS) entry which is preliminary data.</text>
</comment>
<protein>
    <recommendedName>
        <fullName evidence="2">PKD domain-containing protein</fullName>
    </recommendedName>
</protein>
<keyword evidence="4" id="KW-1185">Reference proteome</keyword>
<dbReference type="PROSITE" id="PS50093">
    <property type="entry name" value="PKD"/>
    <property type="match status" value="1"/>
</dbReference>
<organism evidence="3 4">
    <name type="scientific">Arsenicibacter rosenii</name>
    <dbReference type="NCBI Taxonomy" id="1750698"/>
    <lineage>
        <taxon>Bacteria</taxon>
        <taxon>Pseudomonadati</taxon>
        <taxon>Bacteroidota</taxon>
        <taxon>Cytophagia</taxon>
        <taxon>Cytophagales</taxon>
        <taxon>Spirosomataceae</taxon>
        <taxon>Arsenicibacter</taxon>
    </lineage>
</organism>
<reference evidence="3 4" key="1">
    <citation type="submission" date="2016-10" db="EMBL/GenBank/DDBJ databases">
        <title>Arsenicibacter rosenii gen. nov., sp. nov., an efficient arsenic-methylating bacterium isolated from an arsenic-contaminated paddy soil.</title>
        <authorList>
            <person name="Huang K."/>
        </authorList>
    </citation>
    <scope>NUCLEOTIDE SEQUENCE [LARGE SCALE GENOMIC DNA]</scope>
    <source>
        <strain evidence="3 4">SM-1</strain>
    </source>
</reference>
<dbReference type="RefSeq" id="WP_071501406.1">
    <property type="nucleotide sequence ID" value="NZ_MORL01000001.1"/>
</dbReference>
<feature type="transmembrane region" description="Helical" evidence="1">
    <location>
        <begin position="149"/>
        <end position="168"/>
    </location>
</feature>
<evidence type="ECO:0000313" key="4">
    <source>
        <dbReference type="Proteomes" id="UP000181790"/>
    </source>
</evidence>
<keyword evidence="1" id="KW-0472">Membrane</keyword>
<dbReference type="OrthoDB" id="639802at2"/>
<evidence type="ECO:0000259" key="2">
    <source>
        <dbReference type="PROSITE" id="PS50093"/>
    </source>
</evidence>
<proteinExistence type="predicted"/>
<evidence type="ECO:0000313" key="3">
    <source>
        <dbReference type="EMBL" id="OIN60902.1"/>
    </source>
</evidence>
<dbReference type="InterPro" id="IPR000601">
    <property type="entry name" value="PKD_dom"/>
</dbReference>
<dbReference type="EMBL" id="MORL01000001">
    <property type="protein sequence ID" value="OIN60902.1"/>
    <property type="molecule type" value="Genomic_DNA"/>
</dbReference>
<sequence length="455" mass="51295">MMSKNGQQEMTDRFHFLDICCRRVSEAYGKPDRSRWTNGDYVELERIVFKKSHVRISPNTLKRIFGKIKTDARYYPQKATRDALAYFIDYKDWDTFVGETMLAERLPEASNPGHGLPEPPLPERVPAVFREEKPKGAAAGRRPVRSRSVILLLAATVLLTVIGMMMYISQVHPPVVGSLVCRNPVGENPHSALFAVHRKKGAEEAVFTIRFGDGKRRQIEPEDSVYTHYYERPGRYYATLWQGSTVIDTAVVYLLTNGWTVTASMMHDTTRVYPILHPDGRKPGRQHVGTSEAAHAGIDTNRTYFVEFTNTRQTAIDGDNFELTAAVKTSPERAGVRCSQVGVTIFGESSFHTFDVMRPGCVHWIDLQLSELHKSGQHDDLGFLGADLRNGGRLTLQVADQTARLSINGRQVYQARYTKPLHQIYGVKIRFAGVGSIDSFQLRDLKTKKPFAGNF</sequence>
<gene>
    <name evidence="3" type="ORF">BLX24_02070</name>
</gene>
<keyword evidence="1" id="KW-1133">Transmembrane helix</keyword>
<dbReference type="Proteomes" id="UP000181790">
    <property type="component" value="Unassembled WGS sequence"/>
</dbReference>
<name>A0A1S2VQ65_9BACT</name>
<feature type="domain" description="PKD" evidence="2">
    <location>
        <begin position="201"/>
        <end position="240"/>
    </location>
</feature>
<accession>A0A1S2VQ65</accession>
<evidence type="ECO:0000256" key="1">
    <source>
        <dbReference type="SAM" id="Phobius"/>
    </source>
</evidence>